<dbReference type="InterPro" id="IPR005119">
    <property type="entry name" value="LysR_subst-bd"/>
</dbReference>
<dbReference type="GO" id="GO:0003700">
    <property type="term" value="F:DNA-binding transcription factor activity"/>
    <property type="evidence" value="ECO:0007669"/>
    <property type="project" value="InterPro"/>
</dbReference>
<evidence type="ECO:0000313" key="7">
    <source>
        <dbReference type="Proteomes" id="UP000287447"/>
    </source>
</evidence>
<dbReference type="InterPro" id="IPR036390">
    <property type="entry name" value="WH_DNA-bd_sf"/>
</dbReference>
<dbReference type="AlphaFoldDB" id="A0A3S2WUC6"/>
<dbReference type="InterPro" id="IPR036388">
    <property type="entry name" value="WH-like_DNA-bd_sf"/>
</dbReference>
<dbReference type="Gene3D" id="1.10.10.10">
    <property type="entry name" value="Winged helix-like DNA-binding domain superfamily/Winged helix DNA-binding domain"/>
    <property type="match status" value="1"/>
</dbReference>
<evidence type="ECO:0000313" key="6">
    <source>
        <dbReference type="EMBL" id="RVU38717.1"/>
    </source>
</evidence>
<keyword evidence="7" id="KW-1185">Reference proteome</keyword>
<reference evidence="7" key="1">
    <citation type="submission" date="2019-01" db="EMBL/GenBank/DDBJ databases">
        <title>Gri0909 isolated from a small marine red alga.</title>
        <authorList>
            <person name="Kim J."/>
            <person name="Jeong S.E."/>
            <person name="Jeon C.O."/>
        </authorList>
    </citation>
    <scope>NUCLEOTIDE SEQUENCE [LARGE SCALE GENOMIC DNA]</scope>
    <source>
        <strain evidence="7">Gri0909</strain>
    </source>
</reference>
<dbReference type="Proteomes" id="UP000287447">
    <property type="component" value="Unassembled WGS sequence"/>
</dbReference>
<organism evidence="6 7">
    <name type="scientific">Hwanghaeella grinnelliae</name>
    <dbReference type="NCBI Taxonomy" id="2500179"/>
    <lineage>
        <taxon>Bacteria</taxon>
        <taxon>Pseudomonadati</taxon>
        <taxon>Pseudomonadota</taxon>
        <taxon>Alphaproteobacteria</taxon>
        <taxon>Rhodospirillales</taxon>
        <taxon>Rhodospirillaceae</taxon>
        <taxon>Hwanghaeella</taxon>
    </lineage>
</organism>
<gene>
    <name evidence="6" type="ORF">EOI86_05445</name>
</gene>
<protein>
    <submittedName>
        <fullName evidence="6">LysR family transcriptional regulator</fullName>
    </submittedName>
</protein>
<keyword evidence="2" id="KW-0805">Transcription regulation</keyword>
<proteinExistence type="inferred from homology"/>
<feature type="domain" description="HTH lysR-type" evidence="5">
    <location>
        <begin position="1"/>
        <end position="59"/>
    </location>
</feature>
<comment type="caution">
    <text evidence="6">The sequence shown here is derived from an EMBL/GenBank/DDBJ whole genome shotgun (WGS) entry which is preliminary data.</text>
</comment>
<evidence type="ECO:0000256" key="2">
    <source>
        <dbReference type="ARBA" id="ARBA00023015"/>
    </source>
</evidence>
<dbReference type="SUPFAM" id="SSF46785">
    <property type="entry name" value="Winged helix' DNA-binding domain"/>
    <property type="match status" value="1"/>
</dbReference>
<dbReference type="OrthoDB" id="9812435at2"/>
<evidence type="ECO:0000256" key="1">
    <source>
        <dbReference type="ARBA" id="ARBA00009437"/>
    </source>
</evidence>
<dbReference type="SUPFAM" id="SSF53850">
    <property type="entry name" value="Periplasmic binding protein-like II"/>
    <property type="match status" value="1"/>
</dbReference>
<keyword evidence="4" id="KW-0804">Transcription</keyword>
<evidence type="ECO:0000256" key="3">
    <source>
        <dbReference type="ARBA" id="ARBA00023125"/>
    </source>
</evidence>
<dbReference type="Pfam" id="PF03466">
    <property type="entry name" value="LysR_substrate"/>
    <property type="match status" value="1"/>
</dbReference>
<dbReference type="FunFam" id="3.40.190.290:FF:000001">
    <property type="entry name" value="Transcriptional regulator, LysR family"/>
    <property type="match status" value="1"/>
</dbReference>
<comment type="similarity">
    <text evidence="1">Belongs to the LysR transcriptional regulatory family.</text>
</comment>
<accession>A0A3S2WUC6</accession>
<dbReference type="CDD" id="cd08422">
    <property type="entry name" value="PBP2_CrgA_like"/>
    <property type="match status" value="1"/>
</dbReference>
<keyword evidence="3" id="KW-0238">DNA-binding</keyword>
<evidence type="ECO:0000256" key="4">
    <source>
        <dbReference type="ARBA" id="ARBA00023163"/>
    </source>
</evidence>
<dbReference type="PROSITE" id="PS50931">
    <property type="entry name" value="HTH_LYSR"/>
    <property type="match status" value="1"/>
</dbReference>
<dbReference type="InterPro" id="IPR000847">
    <property type="entry name" value="LysR_HTH_N"/>
</dbReference>
<dbReference type="InterPro" id="IPR058163">
    <property type="entry name" value="LysR-type_TF_proteobact-type"/>
</dbReference>
<dbReference type="RefSeq" id="WP_127764089.1">
    <property type="nucleotide sequence ID" value="NZ_SADE01000001.1"/>
</dbReference>
<dbReference type="GO" id="GO:0006351">
    <property type="term" value="P:DNA-templated transcription"/>
    <property type="evidence" value="ECO:0007669"/>
    <property type="project" value="TreeGrafter"/>
</dbReference>
<dbReference type="EMBL" id="SADE01000001">
    <property type="protein sequence ID" value="RVU38717.1"/>
    <property type="molecule type" value="Genomic_DNA"/>
</dbReference>
<sequence length="302" mass="33820">MDNINEMQVFARVVDTGGFSAAARSLSLSPSAVSKQITRLEDRLGVRLLTRTTRRLNLTEEGDAFYHRVKRILSDIDEAEQAVSLSKTAPRGHLRVTCSVAFGEHQVAPIISEFLDRYPEVTLELMLSDGIVDLVEEGVDVAVRMGKLSNSAMVARKLGDNKRRICAAPAYIEKYGIPETPDDLNHHNCLGFAGHQFLNEWPFRYPDGRRQAIRASGNFVANNGESIYDLLIAGLGIARCAEFLCRKDIREGRLVEVLGDFLEDEPSPIHAVYPDPRHLSPKTRAFIDYLVEKFTPVPPWEK</sequence>
<name>A0A3S2WUC6_9PROT</name>
<dbReference type="PANTHER" id="PTHR30537:SF5">
    <property type="entry name" value="HTH-TYPE TRANSCRIPTIONAL ACTIVATOR TTDR-RELATED"/>
    <property type="match status" value="1"/>
</dbReference>
<dbReference type="Gene3D" id="3.40.190.290">
    <property type="match status" value="1"/>
</dbReference>
<dbReference type="FunFam" id="1.10.10.10:FF:000001">
    <property type="entry name" value="LysR family transcriptional regulator"/>
    <property type="match status" value="1"/>
</dbReference>
<dbReference type="GO" id="GO:0043565">
    <property type="term" value="F:sequence-specific DNA binding"/>
    <property type="evidence" value="ECO:0007669"/>
    <property type="project" value="TreeGrafter"/>
</dbReference>
<dbReference type="Pfam" id="PF00126">
    <property type="entry name" value="HTH_1"/>
    <property type="match status" value="1"/>
</dbReference>
<evidence type="ECO:0000259" key="5">
    <source>
        <dbReference type="PROSITE" id="PS50931"/>
    </source>
</evidence>
<dbReference type="PRINTS" id="PR00039">
    <property type="entry name" value="HTHLYSR"/>
</dbReference>
<dbReference type="PANTHER" id="PTHR30537">
    <property type="entry name" value="HTH-TYPE TRANSCRIPTIONAL REGULATOR"/>
    <property type="match status" value="1"/>
</dbReference>